<evidence type="ECO:0000256" key="1">
    <source>
        <dbReference type="ARBA" id="ARBA00022723"/>
    </source>
</evidence>
<dbReference type="GO" id="GO:0005737">
    <property type="term" value="C:cytoplasm"/>
    <property type="evidence" value="ECO:0007669"/>
    <property type="project" value="TreeGrafter"/>
</dbReference>
<dbReference type="EMBL" id="CP064936">
    <property type="protein sequence ID" value="QQA01050.1"/>
    <property type="molecule type" value="Genomic_DNA"/>
</dbReference>
<dbReference type="InterPro" id="IPR039356">
    <property type="entry name" value="YfbR/HDDC2"/>
</dbReference>
<dbReference type="SUPFAM" id="SSF109604">
    <property type="entry name" value="HD-domain/PDEase-like"/>
    <property type="match status" value="1"/>
</dbReference>
<gene>
    <name evidence="4" type="ORF">IWA51_12505</name>
</gene>
<keyword evidence="2" id="KW-0378">Hydrolase</keyword>
<dbReference type="GO" id="GO:0046872">
    <property type="term" value="F:metal ion binding"/>
    <property type="evidence" value="ECO:0007669"/>
    <property type="project" value="UniProtKB-KW"/>
</dbReference>
<dbReference type="AlphaFoldDB" id="A0A7T3RDI8"/>
<evidence type="ECO:0000259" key="3">
    <source>
        <dbReference type="Pfam" id="PF13023"/>
    </source>
</evidence>
<evidence type="ECO:0000256" key="2">
    <source>
        <dbReference type="ARBA" id="ARBA00022801"/>
    </source>
</evidence>
<feature type="domain" description="HD" evidence="3">
    <location>
        <begin position="33"/>
        <end position="191"/>
    </location>
</feature>
<dbReference type="InterPro" id="IPR006674">
    <property type="entry name" value="HD_domain"/>
</dbReference>
<sequence length="213" mass="24775">MDKKTLNENPFKNYLASGNERFDKQMEFIAEIDKMTHIMRQTFLLDKSRRENDAEHSWHLAVMAQLLGEYCTDTPDINKALRMVTVHDIIEIYAGDTFAYDTAGYETKAAREKQAADKIFSILPEDQSTQLRALWEEFEARLTADSRFANCLDRIQPFFHNTLTQGGTWLEHKVSVSAVQQRMDIVRTTMPVVWEWVQKNIEAAVQNNWLLPN</sequence>
<evidence type="ECO:0000313" key="5">
    <source>
        <dbReference type="Proteomes" id="UP000595224"/>
    </source>
</evidence>
<proteinExistence type="predicted"/>
<reference evidence="4 5" key="1">
    <citation type="submission" date="2020-11" db="EMBL/GenBank/DDBJ databases">
        <title>Treponema Peruensis nv. sp., first commensal Treponema isolated from human feces.</title>
        <authorList>
            <person name="Belkhou C."/>
            <person name="Raes J."/>
        </authorList>
    </citation>
    <scope>NUCLEOTIDE SEQUENCE [LARGE SCALE GENOMIC DNA]</scope>
    <source>
        <strain evidence="4 5">RCC2812</strain>
    </source>
</reference>
<dbReference type="Gene3D" id="1.10.3210.10">
    <property type="entry name" value="Hypothetical protein af1432"/>
    <property type="match status" value="1"/>
</dbReference>
<evidence type="ECO:0000313" key="4">
    <source>
        <dbReference type="EMBL" id="QQA01050.1"/>
    </source>
</evidence>
<dbReference type="Proteomes" id="UP000595224">
    <property type="component" value="Chromosome"/>
</dbReference>
<dbReference type="GO" id="GO:0002953">
    <property type="term" value="F:5'-deoxynucleotidase activity"/>
    <property type="evidence" value="ECO:0007669"/>
    <property type="project" value="InterPro"/>
</dbReference>
<dbReference type="PANTHER" id="PTHR11845">
    <property type="entry name" value="5'-DEOXYNUCLEOTIDASE HDDC2"/>
    <property type="match status" value="1"/>
</dbReference>
<keyword evidence="5" id="KW-1185">Reference proteome</keyword>
<dbReference type="RefSeq" id="WP_198442658.1">
    <property type="nucleotide sequence ID" value="NZ_CBCSHE010000007.1"/>
</dbReference>
<accession>A0A7T3RDI8</accession>
<protein>
    <submittedName>
        <fullName evidence="4">HD domain-containing protein</fullName>
    </submittedName>
</protein>
<dbReference type="PANTHER" id="PTHR11845:SF13">
    <property type="entry name" value="5'-DEOXYNUCLEOTIDASE HDDC2"/>
    <property type="match status" value="1"/>
</dbReference>
<dbReference type="Pfam" id="PF13023">
    <property type="entry name" value="HD_3"/>
    <property type="match status" value="1"/>
</dbReference>
<keyword evidence="1" id="KW-0479">Metal-binding</keyword>
<dbReference type="KEGG" id="tper:IWA51_12505"/>
<name>A0A7T3RDI8_9SPIR</name>
<organism evidence="4 5">
    <name type="scientific">Treponema peruense</name>
    <dbReference type="NCBI Taxonomy" id="2787628"/>
    <lineage>
        <taxon>Bacteria</taxon>
        <taxon>Pseudomonadati</taxon>
        <taxon>Spirochaetota</taxon>
        <taxon>Spirochaetia</taxon>
        <taxon>Spirochaetales</taxon>
        <taxon>Treponemataceae</taxon>
        <taxon>Treponema</taxon>
    </lineage>
</organism>